<feature type="region of interest" description="Disordered" evidence="1">
    <location>
        <begin position="99"/>
        <end position="149"/>
    </location>
</feature>
<dbReference type="Proteomes" id="UP000553632">
    <property type="component" value="Unassembled WGS sequence"/>
</dbReference>
<evidence type="ECO:0000313" key="2">
    <source>
        <dbReference type="EMBL" id="KAF4712693.1"/>
    </source>
</evidence>
<proteinExistence type="predicted"/>
<dbReference type="EMBL" id="JABANO010029947">
    <property type="protein sequence ID" value="KAF4712693.1"/>
    <property type="molecule type" value="Genomic_DNA"/>
</dbReference>
<dbReference type="AlphaFoldDB" id="A0A7J6QWH3"/>
<feature type="non-terminal residue" evidence="2">
    <location>
        <position position="1"/>
    </location>
</feature>
<evidence type="ECO:0000313" key="3">
    <source>
        <dbReference type="Proteomes" id="UP000553632"/>
    </source>
</evidence>
<feature type="compositionally biased region" description="Basic and acidic residues" evidence="1">
    <location>
        <begin position="34"/>
        <end position="48"/>
    </location>
</feature>
<accession>A0A7J6QWH3</accession>
<comment type="caution">
    <text evidence="2">The sequence shown here is derived from an EMBL/GenBank/DDBJ whole genome shotgun (WGS) entry which is preliminary data.</text>
</comment>
<evidence type="ECO:0000256" key="1">
    <source>
        <dbReference type="SAM" id="MobiDB-lite"/>
    </source>
</evidence>
<feature type="region of interest" description="Disordered" evidence="1">
    <location>
        <begin position="1"/>
        <end position="87"/>
    </location>
</feature>
<protein>
    <submittedName>
        <fullName evidence="2">Uncharacterized protein</fullName>
    </submittedName>
</protein>
<name>A0A7J6QWH3_PEROL</name>
<gene>
    <name evidence="2" type="ORF">FOZ63_009125</name>
</gene>
<keyword evidence="3" id="KW-1185">Reference proteome</keyword>
<reference evidence="2 3" key="1">
    <citation type="submission" date="2020-04" db="EMBL/GenBank/DDBJ databases">
        <title>Perkinsus olseni comparative genomics.</title>
        <authorList>
            <person name="Bogema D.R."/>
        </authorList>
    </citation>
    <scope>NUCLEOTIDE SEQUENCE [LARGE SCALE GENOMIC DNA]</scope>
    <source>
        <strain evidence="2 3">ATCC PRA-207</strain>
    </source>
</reference>
<organism evidence="2 3">
    <name type="scientific">Perkinsus olseni</name>
    <name type="common">Perkinsus atlanticus</name>
    <dbReference type="NCBI Taxonomy" id="32597"/>
    <lineage>
        <taxon>Eukaryota</taxon>
        <taxon>Sar</taxon>
        <taxon>Alveolata</taxon>
        <taxon>Perkinsozoa</taxon>
        <taxon>Perkinsea</taxon>
        <taxon>Perkinsida</taxon>
        <taxon>Perkinsidae</taxon>
        <taxon>Perkinsus</taxon>
    </lineage>
</organism>
<sequence length="204" mass="22560">MPTFPTSPPYSCLRPGAATSSSPSSEWASALGVSREDSVEISDRKSEKSLWSPASMSMPVVPKLLLKQQHEEDTDPHSTSQNPVIESLERALIGQVDAIEFDQGYRRDRPPPSFDDGRVVPEPPTSPPPLIDLATRPRSGRVSKGNTEGPLWQRKRKECERLRRIMRGRTPYREGIGFIYRVLEIPLAFTALALANPSKPSGAV</sequence>
<feature type="compositionally biased region" description="Low complexity" evidence="1">
    <location>
        <begin position="17"/>
        <end position="30"/>
    </location>
</feature>
<feature type="compositionally biased region" description="Basic and acidic residues" evidence="1">
    <location>
        <begin position="103"/>
        <end position="119"/>
    </location>
</feature>
<feature type="compositionally biased region" description="Pro residues" evidence="1">
    <location>
        <begin position="121"/>
        <end position="130"/>
    </location>
</feature>